<feature type="compositionally biased region" description="Polar residues" evidence="2">
    <location>
        <begin position="78"/>
        <end position="96"/>
    </location>
</feature>
<dbReference type="OrthoDB" id="2017193at2759"/>
<name>A0A835I2Q2_9MAGN</name>
<dbReference type="InterPro" id="IPR005175">
    <property type="entry name" value="PPC_dom"/>
</dbReference>
<sequence length="367" mass="39403">MDGDESGLSSYYHHQQQQHQHQHQHQHHQQHHHPSTTTPPPPTTTSNTNGVIFSDPHHHHQQQQLHHHQHNQSTSHHYTSSEPTLVFPQNTVTGTLPPQPVQQQQETVKRKRGRPRKYGTPETPQTTSTTAAAATTTSATAKKLSTPSPSPSQTLPSSSSSPRRKDTASISSQSSSKKNQLNALGNAGQNFVSHVITVAAGEDVAQKIMSFTQQRKRAVCILSASGSISNASLRQPATLGGNVTYEGRFEILSLSGSFLHNETDGASSRTGGLSVCLSGTDGKIIGGGVGGPLKAAGPVQVIIGSFVIDTNKETNVDQKFEISSSKLPPQSRGMHSMPSTDWRDSPSFTDQGACQSSEDGDDGHLQH</sequence>
<reference evidence="4 5" key="1">
    <citation type="submission" date="2020-10" db="EMBL/GenBank/DDBJ databases">
        <title>The Coptis chinensis genome and diversification of protoberbering-type alkaloids.</title>
        <authorList>
            <person name="Wang B."/>
            <person name="Shu S."/>
            <person name="Song C."/>
            <person name="Liu Y."/>
        </authorList>
    </citation>
    <scope>NUCLEOTIDE SEQUENCE [LARGE SCALE GENOMIC DNA]</scope>
    <source>
        <strain evidence="4">HL-2020</strain>
        <tissue evidence="4">Leaf</tissue>
    </source>
</reference>
<dbReference type="EMBL" id="JADFTS010000004">
    <property type="protein sequence ID" value="KAF9608913.1"/>
    <property type="molecule type" value="Genomic_DNA"/>
</dbReference>
<accession>A0A835I2Q2</accession>
<feature type="domain" description="PPC" evidence="3">
    <location>
        <begin position="185"/>
        <end position="328"/>
    </location>
</feature>
<dbReference type="Pfam" id="PF03479">
    <property type="entry name" value="PCC"/>
    <property type="match status" value="1"/>
</dbReference>
<proteinExistence type="predicted"/>
<keyword evidence="1" id="KW-0238">DNA-binding</keyword>
<dbReference type="PROSITE" id="PS51742">
    <property type="entry name" value="PPC"/>
    <property type="match status" value="1"/>
</dbReference>
<comment type="caution">
    <text evidence="4">The sequence shown here is derived from an EMBL/GenBank/DDBJ whole genome shotgun (WGS) entry which is preliminary data.</text>
</comment>
<organism evidence="4 5">
    <name type="scientific">Coptis chinensis</name>
    <dbReference type="NCBI Taxonomy" id="261450"/>
    <lineage>
        <taxon>Eukaryota</taxon>
        <taxon>Viridiplantae</taxon>
        <taxon>Streptophyta</taxon>
        <taxon>Embryophyta</taxon>
        <taxon>Tracheophyta</taxon>
        <taxon>Spermatophyta</taxon>
        <taxon>Magnoliopsida</taxon>
        <taxon>Ranunculales</taxon>
        <taxon>Ranunculaceae</taxon>
        <taxon>Coptidoideae</taxon>
        <taxon>Coptis</taxon>
    </lineage>
</organism>
<feature type="region of interest" description="Disordered" evidence="2">
    <location>
        <begin position="320"/>
        <end position="367"/>
    </location>
</feature>
<protein>
    <recommendedName>
        <fullName evidence="1">AT-hook motif nuclear-localized protein</fullName>
    </recommendedName>
</protein>
<dbReference type="Gene3D" id="3.30.1330.80">
    <property type="entry name" value="Hypothetical protein, similar to alpha- acetolactate decarboxylase, domain 2"/>
    <property type="match status" value="1"/>
</dbReference>
<dbReference type="PANTHER" id="PTHR31500">
    <property type="entry name" value="AT-HOOK MOTIF NUCLEAR-LOCALIZED PROTEIN 9"/>
    <property type="match status" value="1"/>
</dbReference>
<evidence type="ECO:0000313" key="4">
    <source>
        <dbReference type="EMBL" id="KAF9608913.1"/>
    </source>
</evidence>
<feature type="region of interest" description="Disordered" evidence="2">
    <location>
        <begin position="1"/>
        <end position="180"/>
    </location>
</feature>
<gene>
    <name evidence="4" type="ORF">IFM89_012081</name>
</gene>
<dbReference type="GO" id="GO:0003680">
    <property type="term" value="F:minor groove of adenine-thymine-rich DNA binding"/>
    <property type="evidence" value="ECO:0007669"/>
    <property type="project" value="UniProtKB-UniRule"/>
</dbReference>
<dbReference type="PANTHER" id="PTHR31500:SF68">
    <property type="entry name" value="AT-HOOK MOTIF NUCLEAR-LOCALIZED PROTEIN 14"/>
    <property type="match status" value="1"/>
</dbReference>
<evidence type="ECO:0000256" key="1">
    <source>
        <dbReference type="RuleBase" id="RU367031"/>
    </source>
</evidence>
<feature type="compositionally biased region" description="Basic residues" evidence="2">
    <location>
        <begin position="20"/>
        <end position="34"/>
    </location>
</feature>
<keyword evidence="1" id="KW-0805">Transcription regulation</keyword>
<dbReference type="SUPFAM" id="SSF117856">
    <property type="entry name" value="AF0104/ALDC/Ptd012-like"/>
    <property type="match status" value="1"/>
</dbReference>
<dbReference type="CDD" id="cd11378">
    <property type="entry name" value="DUF296"/>
    <property type="match status" value="1"/>
</dbReference>
<feature type="compositionally biased region" description="Basic residues" evidence="2">
    <location>
        <begin position="57"/>
        <end position="70"/>
    </location>
</feature>
<evidence type="ECO:0000256" key="2">
    <source>
        <dbReference type="SAM" id="MobiDB-lite"/>
    </source>
</evidence>
<evidence type="ECO:0000259" key="3">
    <source>
        <dbReference type="PROSITE" id="PS51742"/>
    </source>
</evidence>
<dbReference type="InterPro" id="IPR039605">
    <property type="entry name" value="AHL"/>
</dbReference>
<comment type="domain">
    <text evidence="1">The PPC domain mediates interactions between AHL proteins.</text>
</comment>
<feature type="compositionally biased region" description="Low complexity" evidence="2">
    <location>
        <begin position="126"/>
        <end position="161"/>
    </location>
</feature>
<dbReference type="GO" id="GO:0005634">
    <property type="term" value="C:nucleus"/>
    <property type="evidence" value="ECO:0007669"/>
    <property type="project" value="UniProtKB-SubCell"/>
</dbReference>
<keyword evidence="1" id="KW-0804">Transcription</keyword>
<keyword evidence="1" id="KW-0539">Nucleus</keyword>
<dbReference type="AlphaFoldDB" id="A0A835I2Q2"/>
<comment type="function">
    <text evidence="1">Transcription factor that specifically binds AT-rich DNA sequences related to the nuclear matrix attachment regions (MARs).</text>
</comment>
<comment type="subcellular location">
    <subcellularLocation>
        <location evidence="1">Nucleus</location>
    </subcellularLocation>
</comment>
<keyword evidence="5" id="KW-1185">Reference proteome</keyword>
<evidence type="ECO:0000313" key="5">
    <source>
        <dbReference type="Proteomes" id="UP000631114"/>
    </source>
</evidence>
<feature type="compositionally biased region" description="Polar residues" evidence="2">
    <location>
        <begin position="346"/>
        <end position="357"/>
    </location>
</feature>
<dbReference type="Proteomes" id="UP000631114">
    <property type="component" value="Unassembled WGS sequence"/>
</dbReference>